<evidence type="ECO:0000313" key="3">
    <source>
        <dbReference type="Proteomes" id="UP000192288"/>
    </source>
</evidence>
<organism evidence="2 3">
    <name type="scientific">Leuconostoc pseudomesenteroides</name>
    <dbReference type="NCBI Taxonomy" id="33968"/>
    <lineage>
        <taxon>Bacteria</taxon>
        <taxon>Bacillati</taxon>
        <taxon>Bacillota</taxon>
        <taxon>Bacilli</taxon>
        <taxon>Lactobacillales</taxon>
        <taxon>Lactobacillaceae</taxon>
        <taxon>Leuconostoc</taxon>
    </lineage>
</organism>
<dbReference type="Proteomes" id="UP000192288">
    <property type="component" value="Unassembled WGS sequence"/>
</dbReference>
<dbReference type="EMBL" id="MPLS01000004">
    <property type="protein sequence ID" value="ORI98455.1"/>
    <property type="molecule type" value="Genomic_DNA"/>
</dbReference>
<evidence type="ECO:0008006" key="4">
    <source>
        <dbReference type="Google" id="ProtNLM"/>
    </source>
</evidence>
<evidence type="ECO:0000256" key="1">
    <source>
        <dbReference type="SAM" id="Phobius"/>
    </source>
</evidence>
<dbReference type="AlphaFoldDB" id="A0A1X0VFE1"/>
<dbReference type="RefSeq" id="WP_004911193.1">
    <property type="nucleotide sequence ID" value="NZ_MPLS01000004.1"/>
</dbReference>
<feature type="transmembrane region" description="Helical" evidence="1">
    <location>
        <begin position="45"/>
        <end position="67"/>
    </location>
</feature>
<proteinExistence type="predicted"/>
<evidence type="ECO:0000313" key="2">
    <source>
        <dbReference type="EMBL" id="ORI98455.1"/>
    </source>
</evidence>
<sequence>MMWQLIIGLLLILAAVWQGFASHKAFRTYRTNATKTDSPFRVFGYLYGFFFTALLAMFGIIEILIFLG</sequence>
<reference evidence="2 3" key="1">
    <citation type="journal article" date="2017" name="Front. Microbiol.">
        <title>Genomic Characterization of Dairy Associated Leuconostoc Species and Diversity of Leuconostocs in Undefined Mixed Mesophilic Starter Cultures.</title>
        <authorList>
            <person name="Frantzen C.A."/>
            <person name="Kot W."/>
            <person name="Pedersen T.B."/>
            <person name="Ardo Y.M."/>
            <person name="Broadbent J.R."/>
            <person name="Neve H."/>
            <person name="Hansen L.H."/>
            <person name="Dal Bello F."/>
            <person name="Ostlie H.M."/>
            <person name="Kleppen H.P."/>
            <person name="Vogensen F.K."/>
            <person name="Holo H."/>
        </authorList>
    </citation>
    <scope>NUCLEOTIDE SEQUENCE [LARGE SCALE GENOMIC DNA]</scope>
    <source>
        <strain evidence="2 3">LMGCF08</strain>
    </source>
</reference>
<name>A0A1X0VFE1_LEUPS</name>
<accession>A0A1X0VFE1</accession>
<comment type="caution">
    <text evidence="2">The sequence shown here is derived from an EMBL/GenBank/DDBJ whole genome shotgun (WGS) entry which is preliminary data.</text>
</comment>
<gene>
    <name evidence="2" type="ORF">BMR96_02170</name>
</gene>
<keyword evidence="1" id="KW-0472">Membrane</keyword>
<keyword evidence="1" id="KW-0812">Transmembrane</keyword>
<protein>
    <recommendedName>
        <fullName evidence="4">Immunity protein</fullName>
    </recommendedName>
</protein>
<keyword evidence="1" id="KW-1133">Transmembrane helix</keyword>